<evidence type="ECO:0000313" key="2">
    <source>
        <dbReference type="EMBL" id="EZA51686.1"/>
    </source>
</evidence>
<organism evidence="2 3">
    <name type="scientific">Ooceraea biroi</name>
    <name type="common">Clonal raider ant</name>
    <name type="synonym">Cerapachys biroi</name>
    <dbReference type="NCBI Taxonomy" id="2015173"/>
    <lineage>
        <taxon>Eukaryota</taxon>
        <taxon>Metazoa</taxon>
        <taxon>Ecdysozoa</taxon>
        <taxon>Arthropoda</taxon>
        <taxon>Hexapoda</taxon>
        <taxon>Insecta</taxon>
        <taxon>Pterygota</taxon>
        <taxon>Neoptera</taxon>
        <taxon>Endopterygota</taxon>
        <taxon>Hymenoptera</taxon>
        <taxon>Apocrita</taxon>
        <taxon>Aculeata</taxon>
        <taxon>Formicoidea</taxon>
        <taxon>Formicidae</taxon>
        <taxon>Dorylinae</taxon>
        <taxon>Ooceraea</taxon>
    </lineage>
</organism>
<dbReference type="AlphaFoldDB" id="A0A026W7S6"/>
<dbReference type="EMBL" id="KK107373">
    <property type="protein sequence ID" value="EZA51686.1"/>
    <property type="molecule type" value="Genomic_DNA"/>
</dbReference>
<evidence type="ECO:0000256" key="1">
    <source>
        <dbReference type="SAM" id="MobiDB-lite"/>
    </source>
</evidence>
<gene>
    <name evidence="2" type="ORF">X777_08870</name>
</gene>
<accession>A0A026W7S6</accession>
<name>A0A026W7S6_OOCBI</name>
<keyword evidence="3" id="KW-1185">Reference proteome</keyword>
<feature type="compositionally biased region" description="Basic and acidic residues" evidence="1">
    <location>
        <begin position="1"/>
        <end position="17"/>
    </location>
</feature>
<feature type="region of interest" description="Disordered" evidence="1">
    <location>
        <begin position="1"/>
        <end position="21"/>
    </location>
</feature>
<sequence>MSEKDSAASLSKNRERVSGSSFWRHSWHCSAYLPTESSLARLTSLVCSWENMARTKTDK</sequence>
<evidence type="ECO:0000313" key="3">
    <source>
        <dbReference type="Proteomes" id="UP000053097"/>
    </source>
</evidence>
<dbReference type="Proteomes" id="UP000053097">
    <property type="component" value="Unassembled WGS sequence"/>
</dbReference>
<reference evidence="2 3" key="1">
    <citation type="journal article" date="2014" name="Curr. Biol.">
        <title>The genome of the clonal raider ant Cerapachys biroi.</title>
        <authorList>
            <person name="Oxley P.R."/>
            <person name="Ji L."/>
            <person name="Fetter-Pruneda I."/>
            <person name="McKenzie S.K."/>
            <person name="Li C."/>
            <person name="Hu H."/>
            <person name="Zhang G."/>
            <person name="Kronauer D.J."/>
        </authorList>
    </citation>
    <scope>NUCLEOTIDE SEQUENCE [LARGE SCALE GENOMIC DNA]</scope>
</reference>
<proteinExistence type="predicted"/>
<protein>
    <submittedName>
        <fullName evidence="2">Uncharacterized protein</fullName>
    </submittedName>
</protein>